<dbReference type="Proteomes" id="UP000010121">
    <property type="component" value="Unassembled WGS sequence"/>
</dbReference>
<comment type="caution">
    <text evidence="3">The sequence shown here is derived from an EMBL/GenBank/DDBJ whole genome shotgun (WGS) entry which is preliminary data.</text>
</comment>
<proteinExistence type="inferred from homology"/>
<feature type="region of interest" description="Disordered" evidence="2">
    <location>
        <begin position="1"/>
        <end position="23"/>
    </location>
</feature>
<evidence type="ECO:0000313" key="3">
    <source>
        <dbReference type="EMBL" id="EEW26768.1"/>
    </source>
</evidence>
<dbReference type="AlphaFoldDB" id="C8RW25"/>
<dbReference type="RefSeq" id="WP_008026767.1">
    <property type="nucleotide sequence ID" value="NZ_ACYY01000001.1"/>
</dbReference>
<dbReference type="PANTHER" id="PTHR35024">
    <property type="entry name" value="HYPOTHETICAL CYTOSOLIC PROTEIN"/>
    <property type="match status" value="1"/>
</dbReference>
<accession>C8RW25</accession>
<comment type="similarity">
    <text evidence="1">Belongs to the bactofilin family.</text>
</comment>
<gene>
    <name evidence="3" type="ORF">Rsw2DRAFT_0003</name>
</gene>
<protein>
    <recommendedName>
        <fullName evidence="5">Polymer-forming cytoskeletal protein</fullName>
    </recommendedName>
</protein>
<dbReference type="Pfam" id="PF04519">
    <property type="entry name" value="Bactofilin"/>
    <property type="match status" value="1"/>
</dbReference>
<dbReference type="PANTHER" id="PTHR35024:SF4">
    <property type="entry name" value="POLYMER-FORMING CYTOSKELETAL PROTEIN"/>
    <property type="match status" value="1"/>
</dbReference>
<dbReference type="STRING" id="371731.Rsw2DRAFT_0003"/>
<evidence type="ECO:0000313" key="4">
    <source>
        <dbReference type="Proteomes" id="UP000010121"/>
    </source>
</evidence>
<sequence>MQTKTAEPTAPAAPASRTGSATSRSVLAADLKIKGDVTSDGTVEILGDVEGKITARALVIGAEGKVKGSVSAETVEVRGKLDGRISCNGLTLRAAASVRADSTYTTLVIESGAQIEGRFTLAKA</sequence>
<evidence type="ECO:0000256" key="1">
    <source>
        <dbReference type="ARBA" id="ARBA00044755"/>
    </source>
</evidence>
<dbReference type="InterPro" id="IPR007607">
    <property type="entry name" value="BacA/B"/>
</dbReference>
<name>C8RW25_9RHOB</name>
<keyword evidence="4" id="KW-1185">Reference proteome</keyword>
<dbReference type="EMBL" id="ACYY01000001">
    <property type="protein sequence ID" value="EEW26768.1"/>
    <property type="molecule type" value="Genomic_DNA"/>
</dbReference>
<evidence type="ECO:0008006" key="5">
    <source>
        <dbReference type="Google" id="ProtNLM"/>
    </source>
</evidence>
<evidence type="ECO:0000256" key="2">
    <source>
        <dbReference type="SAM" id="MobiDB-lite"/>
    </source>
</evidence>
<dbReference type="OrthoDB" id="5738271at2"/>
<dbReference type="eggNOG" id="COG1664">
    <property type="taxonomic scope" value="Bacteria"/>
</dbReference>
<reference evidence="3 4" key="1">
    <citation type="submission" date="2009-08" db="EMBL/GenBank/DDBJ databases">
        <title>The draft genome of Rhodobacter sp. SW2.</title>
        <authorList>
            <consortium name="US DOE Joint Genome Institute (JGI-PGF)"/>
            <person name="Lucas S."/>
            <person name="Copeland A."/>
            <person name="Lapidus A."/>
            <person name="Glavina del Rio T."/>
            <person name="Tice H."/>
            <person name="Bruce D."/>
            <person name="Goodwin L."/>
            <person name="Pitluck S."/>
            <person name="Larimer F."/>
            <person name="Land M.L."/>
            <person name="Hauser L."/>
            <person name="Emerson D."/>
        </authorList>
    </citation>
    <scope>NUCLEOTIDE SEQUENCE [LARGE SCALE GENOMIC DNA]</scope>
    <source>
        <strain evidence="3 4">SW2</strain>
    </source>
</reference>
<organism evidence="3 4">
    <name type="scientific">Rhodobacter ferrooxidans</name>
    <dbReference type="NCBI Taxonomy" id="371731"/>
    <lineage>
        <taxon>Bacteria</taxon>
        <taxon>Pseudomonadati</taxon>
        <taxon>Pseudomonadota</taxon>
        <taxon>Alphaproteobacteria</taxon>
        <taxon>Rhodobacterales</taxon>
        <taxon>Rhodobacter group</taxon>
        <taxon>Rhodobacter</taxon>
    </lineage>
</organism>